<evidence type="ECO:0000313" key="3">
    <source>
        <dbReference type="Proteomes" id="UP000178040"/>
    </source>
</evidence>
<evidence type="ECO:0000256" key="1">
    <source>
        <dbReference type="SAM" id="Phobius"/>
    </source>
</evidence>
<keyword evidence="1" id="KW-1133">Transmembrane helix</keyword>
<organism evidence="2 3">
    <name type="scientific">Candidatus Roizmanbacteria bacterium RIFCSPLOWO2_01_FULL_37_16</name>
    <dbReference type="NCBI Taxonomy" id="1802058"/>
    <lineage>
        <taxon>Bacteria</taxon>
        <taxon>Candidatus Roizmaniibacteriota</taxon>
    </lineage>
</organism>
<dbReference type="Proteomes" id="UP000178040">
    <property type="component" value="Unassembled WGS sequence"/>
</dbReference>
<name>A0A1F7IIA8_9BACT</name>
<proteinExistence type="predicted"/>
<comment type="caution">
    <text evidence="2">The sequence shown here is derived from an EMBL/GenBank/DDBJ whole genome shotgun (WGS) entry which is preliminary data.</text>
</comment>
<protein>
    <submittedName>
        <fullName evidence="2">Uncharacterized protein</fullName>
    </submittedName>
</protein>
<dbReference type="AlphaFoldDB" id="A0A1F7IIA8"/>
<reference evidence="2 3" key="1">
    <citation type="journal article" date="2016" name="Nat. Commun.">
        <title>Thousands of microbial genomes shed light on interconnected biogeochemical processes in an aquifer system.</title>
        <authorList>
            <person name="Anantharaman K."/>
            <person name="Brown C.T."/>
            <person name="Hug L.A."/>
            <person name="Sharon I."/>
            <person name="Castelle C.J."/>
            <person name="Probst A.J."/>
            <person name="Thomas B.C."/>
            <person name="Singh A."/>
            <person name="Wilkins M.J."/>
            <person name="Karaoz U."/>
            <person name="Brodie E.L."/>
            <person name="Williams K.H."/>
            <person name="Hubbard S.S."/>
            <person name="Banfield J.F."/>
        </authorList>
    </citation>
    <scope>NUCLEOTIDE SEQUENCE [LARGE SCALE GENOMIC DNA]</scope>
</reference>
<gene>
    <name evidence="2" type="ORF">A3B40_02445</name>
</gene>
<evidence type="ECO:0000313" key="2">
    <source>
        <dbReference type="EMBL" id="OGK43096.1"/>
    </source>
</evidence>
<feature type="transmembrane region" description="Helical" evidence="1">
    <location>
        <begin position="12"/>
        <end position="31"/>
    </location>
</feature>
<keyword evidence="1" id="KW-0812">Transmembrane</keyword>
<sequence>MDSINNLIRKKWFLLTVILTVILFLLIAMSFSKPKINTLSENQPQPDQVSPVDDIDSNAPPVAPTAFTPEQLKNIEEQRKIDEIVGKREIEIKTKYPWFIKLPLRGQKYFVYFDQNQSTFVGLLYPKSGDNVEDMKAEVIAKLRQEIQITDVEKYPFEWKITPE</sequence>
<dbReference type="EMBL" id="MGAI01000059">
    <property type="protein sequence ID" value="OGK43096.1"/>
    <property type="molecule type" value="Genomic_DNA"/>
</dbReference>
<keyword evidence="1" id="KW-0472">Membrane</keyword>
<accession>A0A1F7IIA8</accession>